<comment type="caution">
    <text evidence="2">The sequence shown here is derived from an EMBL/GenBank/DDBJ whole genome shotgun (WGS) entry which is preliminary data.</text>
</comment>
<dbReference type="Proteomes" id="UP000242180">
    <property type="component" value="Unassembled WGS sequence"/>
</dbReference>
<proteinExistence type="predicted"/>
<dbReference type="EMBL" id="MCGN01000002">
    <property type="protein sequence ID" value="ORZ01379.1"/>
    <property type="molecule type" value="Genomic_DNA"/>
</dbReference>
<sequence length="641" mass="73587">MTVEAATNRYAAARKHAPNQKYGAAQKYGTNQKYGAAKKTEQTRKAGPTKTAEQTEKQTREKTVLYAKEIQKVNTHKVKDALPYDVCKESMLEGFRQYIKMRISSTALQRRSALKEKLLAMPELTPPMYNYALPIIHQRLGGYMFGTTPIIPLTVRARLQFGAHEWQAYVRKEFDAILASTPDTVQPYPLGVDYTTADEPRYVLSSPIPLDQVLRSGFPDVDAFYAELNRVRKLVAKDMAAMASLIRRIILRYASHGLFNSKPVRFHPADLIPLESQIRETDFLDIIDVRPLDRSIPTVLSKNSDLCNFFRGHHLDYMYCRVLLLDQTTSLPPGQHKAWHDMLESVKFKPELRALKHAFHTRKFAMADLDYEIMNNWYKGKLFHRTLKTLCKILIWCHLAPEEEQLYYESKQGRAQSQAVHSKPGSRSRNHSNASSRSSSRSSSSLTLRMKRLTHHLKELVINEDIIGEVILSDLTDIKDENGEDYSIKEKETLCFLSTSLRRYAPRRNDPDHPLMHIPFVVMANTVFWTLGYSNLAQDVAPTIQPTTILPLRLTGHTIYEMFLDKETGLFSVEDKNGVKISSVSHAAENEDLLFRLFFKRKVLERLCDSHDIISTRKRIIITPDNELVVEGYSRMKYTAE</sequence>
<organism evidence="2 3">
    <name type="scientific">Syncephalastrum racemosum</name>
    <name type="common">Filamentous fungus</name>
    <dbReference type="NCBI Taxonomy" id="13706"/>
    <lineage>
        <taxon>Eukaryota</taxon>
        <taxon>Fungi</taxon>
        <taxon>Fungi incertae sedis</taxon>
        <taxon>Mucoromycota</taxon>
        <taxon>Mucoromycotina</taxon>
        <taxon>Mucoromycetes</taxon>
        <taxon>Mucorales</taxon>
        <taxon>Syncephalastraceae</taxon>
        <taxon>Syncephalastrum</taxon>
    </lineage>
</organism>
<evidence type="ECO:0000256" key="1">
    <source>
        <dbReference type="SAM" id="MobiDB-lite"/>
    </source>
</evidence>
<name>A0A1X2HPX5_SYNRA</name>
<feature type="region of interest" description="Disordered" evidence="1">
    <location>
        <begin position="415"/>
        <end position="446"/>
    </location>
</feature>
<evidence type="ECO:0000313" key="3">
    <source>
        <dbReference type="Proteomes" id="UP000242180"/>
    </source>
</evidence>
<keyword evidence="3" id="KW-1185">Reference proteome</keyword>
<dbReference type="OrthoDB" id="2289268at2759"/>
<reference evidence="2 3" key="1">
    <citation type="submission" date="2016-07" db="EMBL/GenBank/DDBJ databases">
        <title>Pervasive Adenine N6-methylation of Active Genes in Fungi.</title>
        <authorList>
            <consortium name="DOE Joint Genome Institute"/>
            <person name="Mondo S.J."/>
            <person name="Dannebaum R.O."/>
            <person name="Kuo R.C."/>
            <person name="Labutti K."/>
            <person name="Haridas S."/>
            <person name="Kuo A."/>
            <person name="Salamov A."/>
            <person name="Ahrendt S.R."/>
            <person name="Lipzen A."/>
            <person name="Sullivan W."/>
            <person name="Andreopoulos W.B."/>
            <person name="Clum A."/>
            <person name="Lindquist E."/>
            <person name="Daum C."/>
            <person name="Ramamoorthy G.K."/>
            <person name="Gryganskyi A."/>
            <person name="Culley D."/>
            <person name="Magnuson J.K."/>
            <person name="James T.Y."/>
            <person name="O'Malley M.A."/>
            <person name="Stajich J.E."/>
            <person name="Spatafora J.W."/>
            <person name="Visel A."/>
            <person name="Grigoriev I.V."/>
        </authorList>
    </citation>
    <scope>NUCLEOTIDE SEQUENCE [LARGE SCALE GENOMIC DNA]</scope>
    <source>
        <strain evidence="2 3">NRRL 2496</strain>
    </source>
</reference>
<accession>A0A1X2HPX5</accession>
<dbReference type="InParanoid" id="A0A1X2HPX5"/>
<evidence type="ECO:0000313" key="2">
    <source>
        <dbReference type="EMBL" id="ORZ01379.1"/>
    </source>
</evidence>
<feature type="region of interest" description="Disordered" evidence="1">
    <location>
        <begin position="1"/>
        <end position="60"/>
    </location>
</feature>
<protein>
    <submittedName>
        <fullName evidence="2">Uncharacterized protein</fullName>
    </submittedName>
</protein>
<dbReference type="AlphaFoldDB" id="A0A1X2HPX5"/>
<feature type="compositionally biased region" description="Low complexity" evidence="1">
    <location>
        <begin position="431"/>
        <end position="445"/>
    </location>
</feature>
<gene>
    <name evidence="2" type="ORF">BCR43DRAFT_522231</name>
</gene>